<reference evidence="2" key="1">
    <citation type="journal article" date="2014" name="Int. J. Syst. Evol. Microbiol.">
        <title>Complete genome sequence of Corynebacterium casei LMG S-19264T (=DSM 44701T), isolated from a smear-ripened cheese.</title>
        <authorList>
            <consortium name="US DOE Joint Genome Institute (JGI-PGF)"/>
            <person name="Walter F."/>
            <person name="Albersmeier A."/>
            <person name="Kalinowski J."/>
            <person name="Ruckert C."/>
        </authorList>
    </citation>
    <scope>NUCLEOTIDE SEQUENCE</scope>
    <source>
        <strain evidence="2">JCM 15759</strain>
    </source>
</reference>
<proteinExistence type="predicted"/>
<sequence length="71" mass="7807">MGRGHPLVKFVERHSLDARVGSTGERGSDIDVHTGGVDGRVQTTPGRHGEQQTWLRCHHWSDNTALNHALA</sequence>
<gene>
    <name evidence="2" type="ORF">GCM10009006_13750</name>
</gene>
<dbReference type="EMBL" id="BMON01000001">
    <property type="protein sequence ID" value="GGM33501.1"/>
    <property type="molecule type" value="Genomic_DNA"/>
</dbReference>
<organism evidence="2 3">
    <name type="scientific">Haloarcula argentinensis</name>
    <dbReference type="NCBI Taxonomy" id="43776"/>
    <lineage>
        <taxon>Archaea</taxon>
        <taxon>Methanobacteriati</taxon>
        <taxon>Methanobacteriota</taxon>
        <taxon>Stenosarchaea group</taxon>
        <taxon>Halobacteria</taxon>
        <taxon>Halobacteriales</taxon>
        <taxon>Haloarculaceae</taxon>
        <taxon>Haloarcula</taxon>
    </lineage>
</organism>
<evidence type="ECO:0000313" key="3">
    <source>
        <dbReference type="Proteomes" id="UP000656367"/>
    </source>
</evidence>
<evidence type="ECO:0000256" key="1">
    <source>
        <dbReference type="SAM" id="MobiDB-lite"/>
    </source>
</evidence>
<dbReference type="AlphaFoldDB" id="A0A830FU48"/>
<dbReference type="Proteomes" id="UP000656367">
    <property type="component" value="Unassembled WGS sequence"/>
</dbReference>
<evidence type="ECO:0000313" key="2">
    <source>
        <dbReference type="EMBL" id="GGM33501.1"/>
    </source>
</evidence>
<reference evidence="2" key="2">
    <citation type="submission" date="2020-09" db="EMBL/GenBank/DDBJ databases">
        <authorList>
            <person name="Sun Q."/>
            <person name="Ohkuma M."/>
        </authorList>
    </citation>
    <scope>NUCLEOTIDE SEQUENCE</scope>
    <source>
        <strain evidence="2">JCM 15759</strain>
    </source>
</reference>
<accession>A0A830FU48</accession>
<protein>
    <submittedName>
        <fullName evidence="2">Uncharacterized protein</fullName>
    </submittedName>
</protein>
<name>A0A830FU48_HALAR</name>
<comment type="caution">
    <text evidence="2">The sequence shown here is derived from an EMBL/GenBank/DDBJ whole genome shotgun (WGS) entry which is preliminary data.</text>
</comment>
<feature type="region of interest" description="Disordered" evidence="1">
    <location>
        <begin position="20"/>
        <end position="52"/>
    </location>
</feature>